<evidence type="ECO:0000313" key="1">
    <source>
        <dbReference type="EMBL" id="BAT71894.1"/>
    </source>
</evidence>
<dbReference type="Proteomes" id="UP000063234">
    <property type="component" value="Chromosome"/>
</dbReference>
<dbReference type="KEGG" id="ttk:TST_1100"/>
<evidence type="ECO:0000313" key="2">
    <source>
        <dbReference type="Proteomes" id="UP000063234"/>
    </source>
</evidence>
<name>A0A0S3QUA2_THET7</name>
<organism evidence="1 2">
    <name type="scientific">Thermosulfidibacter takaii (strain DSM 17441 / JCM 13301 / NBRC 103674 / ABI70S6)</name>
    <dbReference type="NCBI Taxonomy" id="1298851"/>
    <lineage>
        <taxon>Bacteria</taxon>
        <taxon>Pseudomonadati</taxon>
        <taxon>Thermosulfidibacterota</taxon>
        <taxon>Thermosulfidibacteria</taxon>
        <taxon>Thermosulfidibacterales</taxon>
        <taxon>Thermosulfidibacteraceae</taxon>
    </lineage>
</organism>
<gene>
    <name evidence="1" type="ORF">TST_1100</name>
</gene>
<dbReference type="RefSeq" id="WP_068549886.1">
    <property type="nucleotide sequence ID" value="NZ_AP013035.1"/>
</dbReference>
<dbReference type="EMBL" id="AP013035">
    <property type="protein sequence ID" value="BAT71894.1"/>
    <property type="molecule type" value="Genomic_DNA"/>
</dbReference>
<dbReference type="AlphaFoldDB" id="A0A0S3QUA2"/>
<protein>
    <submittedName>
        <fullName evidence="1">Uncharacterized protein</fullName>
    </submittedName>
</protein>
<sequence>MQRVVPAGEFHIERKGGSFFLYPNSLLGDKGVYFVAEKKKDGSFLVHDDGTIMRVVSGEAMDAVDVVREMRFGSRAHGFGFRDGRVFVKVQESEIPAVVKRLERFATEVYHKSTIGLGGD</sequence>
<accession>A0A0S3QUA2</accession>
<keyword evidence="2" id="KW-1185">Reference proteome</keyword>
<reference evidence="2" key="1">
    <citation type="journal article" date="2018" name="Science">
        <title>A primordial and reversible TCA cycle in a facultatively chemolithoautotrophic thermophile.</title>
        <authorList>
            <person name="Nunoura T."/>
            <person name="Chikaraishi Y."/>
            <person name="Izaki R."/>
            <person name="Suwa T."/>
            <person name="Sato T."/>
            <person name="Harada T."/>
            <person name="Mori K."/>
            <person name="Kato Y."/>
            <person name="Miyazaki M."/>
            <person name="Shimamura S."/>
            <person name="Yanagawa K."/>
            <person name="Shuto A."/>
            <person name="Ohkouchi N."/>
            <person name="Fujita N."/>
            <person name="Takaki Y."/>
            <person name="Atomi H."/>
            <person name="Takai K."/>
        </authorList>
    </citation>
    <scope>NUCLEOTIDE SEQUENCE [LARGE SCALE GENOMIC DNA]</scope>
    <source>
        <strain evidence="2">DSM 17441 / JCM 13301 / NBRC 103674 / ABI70S6</strain>
    </source>
</reference>
<proteinExistence type="predicted"/>
<dbReference type="STRING" id="1298851.TST_1100"/>